<dbReference type="InterPro" id="IPR018114">
    <property type="entry name" value="TRYPSIN_HIS"/>
</dbReference>
<dbReference type="GO" id="GO:0004252">
    <property type="term" value="F:serine-type endopeptidase activity"/>
    <property type="evidence" value="ECO:0007669"/>
    <property type="project" value="InterPro"/>
</dbReference>
<dbReference type="InterPro" id="IPR001254">
    <property type="entry name" value="Trypsin_dom"/>
</dbReference>
<gene>
    <name evidence="3" type="ORF">DSTB1V02_LOCUS11834</name>
</gene>
<dbReference type="PROSITE" id="PS00134">
    <property type="entry name" value="TRYPSIN_HIS"/>
    <property type="match status" value="1"/>
</dbReference>
<dbReference type="InterPro" id="IPR009003">
    <property type="entry name" value="Peptidase_S1_PA"/>
</dbReference>
<evidence type="ECO:0000259" key="2">
    <source>
        <dbReference type="PROSITE" id="PS50240"/>
    </source>
</evidence>
<sequence length="384" mass="41979">MFRVASESESTVYIYDWHHRMQCSETKGAGEEADTAMFHISPIISGTKINSDHREQSLFLLLQMEIHHCGVSQAGQSGKRSAGTNITEEGTLDVDRIVGGWTVTSQQKYPWMAYFGECEGALINDRYVLTAAHCISTEAATDNNCAALKGNVVHYSTVSRWLKRLESGDTTFRDRPRSGLPSTVDDEALRNALNAKPNATTRESATILGVTHMSIGNHLNDPGYRKVYSTQSGKYTVTLGDLDKSTDTESRTISISSRAIVHPQYNQRTRDNDIALLKLDYPVNFQANPNIRPICLSSSAQPSTGQAVAIAGWGSTYFGGSGVSVMRETVVNVDSQTTCQNAYNNQITSNMFCASASGRDACQVGKRGTTVNDENLQKGKAELH</sequence>
<dbReference type="EMBL" id="LR903603">
    <property type="protein sequence ID" value="CAD7252073.1"/>
    <property type="molecule type" value="Genomic_DNA"/>
</dbReference>
<dbReference type="Pfam" id="PF00089">
    <property type="entry name" value="Trypsin"/>
    <property type="match status" value="2"/>
</dbReference>
<evidence type="ECO:0000313" key="4">
    <source>
        <dbReference type="Proteomes" id="UP000677054"/>
    </source>
</evidence>
<dbReference type="EMBL" id="CAJPEV010004086">
    <property type="protein sequence ID" value="CAG0901146.1"/>
    <property type="molecule type" value="Genomic_DNA"/>
</dbReference>
<evidence type="ECO:0000256" key="1">
    <source>
        <dbReference type="ARBA" id="ARBA00023157"/>
    </source>
</evidence>
<name>A0A7R9ADB3_9CRUS</name>
<dbReference type="PANTHER" id="PTHR24252">
    <property type="entry name" value="ACROSIN-RELATED"/>
    <property type="match status" value="1"/>
</dbReference>
<evidence type="ECO:0000313" key="3">
    <source>
        <dbReference type="EMBL" id="CAD7252073.1"/>
    </source>
</evidence>
<organism evidence="3">
    <name type="scientific">Darwinula stevensoni</name>
    <dbReference type="NCBI Taxonomy" id="69355"/>
    <lineage>
        <taxon>Eukaryota</taxon>
        <taxon>Metazoa</taxon>
        <taxon>Ecdysozoa</taxon>
        <taxon>Arthropoda</taxon>
        <taxon>Crustacea</taxon>
        <taxon>Oligostraca</taxon>
        <taxon>Ostracoda</taxon>
        <taxon>Podocopa</taxon>
        <taxon>Podocopida</taxon>
        <taxon>Darwinulocopina</taxon>
        <taxon>Darwinuloidea</taxon>
        <taxon>Darwinulidae</taxon>
        <taxon>Darwinula</taxon>
    </lineage>
</organism>
<keyword evidence="1" id="KW-1015">Disulfide bond</keyword>
<dbReference type="CDD" id="cd00190">
    <property type="entry name" value="Tryp_SPc"/>
    <property type="match status" value="1"/>
</dbReference>
<dbReference type="AlphaFoldDB" id="A0A7R9ADB3"/>
<dbReference type="SUPFAM" id="SSF50494">
    <property type="entry name" value="Trypsin-like serine proteases"/>
    <property type="match status" value="1"/>
</dbReference>
<dbReference type="PROSITE" id="PS50240">
    <property type="entry name" value="TRYPSIN_DOM"/>
    <property type="match status" value="1"/>
</dbReference>
<reference evidence="3" key="1">
    <citation type="submission" date="2020-11" db="EMBL/GenBank/DDBJ databases">
        <authorList>
            <person name="Tran Van P."/>
        </authorList>
    </citation>
    <scope>NUCLEOTIDE SEQUENCE</scope>
</reference>
<dbReference type="PANTHER" id="PTHR24252:SF7">
    <property type="entry name" value="HYALIN"/>
    <property type="match status" value="1"/>
</dbReference>
<proteinExistence type="predicted"/>
<protein>
    <recommendedName>
        <fullName evidence="2">Peptidase S1 domain-containing protein</fullName>
    </recommendedName>
</protein>
<dbReference type="InterPro" id="IPR043504">
    <property type="entry name" value="Peptidase_S1_PA_chymotrypsin"/>
</dbReference>
<dbReference type="Gene3D" id="2.40.10.10">
    <property type="entry name" value="Trypsin-like serine proteases"/>
    <property type="match status" value="2"/>
</dbReference>
<dbReference type="OrthoDB" id="93664at2759"/>
<feature type="domain" description="Peptidase S1" evidence="2">
    <location>
        <begin position="97"/>
        <end position="384"/>
    </location>
</feature>
<accession>A0A7R9ADB3</accession>
<dbReference type="SMART" id="SM00020">
    <property type="entry name" value="Tryp_SPc"/>
    <property type="match status" value="1"/>
</dbReference>
<keyword evidence="4" id="KW-1185">Reference proteome</keyword>
<dbReference type="GO" id="GO:0006508">
    <property type="term" value="P:proteolysis"/>
    <property type="evidence" value="ECO:0007669"/>
    <property type="project" value="InterPro"/>
</dbReference>
<dbReference type="Proteomes" id="UP000677054">
    <property type="component" value="Unassembled WGS sequence"/>
</dbReference>